<dbReference type="PANTHER" id="PTHR43765:SF2">
    <property type="entry name" value="2-DEHYDROPANTOATE 2-REDUCTASE"/>
    <property type="match status" value="1"/>
</dbReference>
<feature type="domain" description="Ketopantoate reductase C-terminal" evidence="7">
    <location>
        <begin position="210"/>
        <end position="340"/>
    </location>
</feature>
<dbReference type="Pfam" id="PF02558">
    <property type="entry name" value="ApbA"/>
    <property type="match status" value="1"/>
</dbReference>
<comment type="similarity">
    <text evidence="1">Belongs to the ketopantoate reductase family.</text>
</comment>
<dbReference type="GO" id="GO:0050661">
    <property type="term" value="F:NADP binding"/>
    <property type="evidence" value="ECO:0007669"/>
    <property type="project" value="TreeGrafter"/>
</dbReference>
<dbReference type="InParanoid" id="K0KKY6"/>
<comment type="caution">
    <text evidence="8">The sequence shown here is derived from an EMBL/GenBank/DDBJ whole genome shotgun (WGS) entry which is preliminary data.</text>
</comment>
<dbReference type="InterPro" id="IPR003710">
    <property type="entry name" value="ApbA"/>
</dbReference>
<feature type="domain" description="Ketopantoate reductase N-terminal" evidence="6">
    <location>
        <begin position="7"/>
        <end position="172"/>
    </location>
</feature>
<proteinExistence type="inferred from homology"/>
<dbReference type="NCBIfam" id="TIGR00745">
    <property type="entry name" value="apbA_panE"/>
    <property type="match status" value="1"/>
</dbReference>
<dbReference type="InterPro" id="IPR013328">
    <property type="entry name" value="6PGD_dom2"/>
</dbReference>
<keyword evidence="9" id="KW-1185">Reference proteome</keyword>
<protein>
    <recommendedName>
        <fullName evidence="2">2-dehydropantoate 2-reductase</fullName>
        <ecNumber evidence="2">1.1.1.169</ecNumber>
    </recommendedName>
    <alternativeName>
        <fullName evidence="5">Ketopantoate reductase</fullName>
    </alternativeName>
</protein>
<dbReference type="AlphaFoldDB" id="K0KKY6"/>
<dbReference type="EMBL" id="CAIF01000216">
    <property type="protein sequence ID" value="CCH45885.1"/>
    <property type="molecule type" value="Genomic_DNA"/>
</dbReference>
<dbReference type="Gene3D" id="3.40.50.720">
    <property type="entry name" value="NAD(P)-binding Rossmann-like Domain"/>
    <property type="match status" value="1"/>
</dbReference>
<dbReference type="SUPFAM" id="SSF51735">
    <property type="entry name" value="NAD(P)-binding Rossmann-fold domains"/>
    <property type="match status" value="1"/>
</dbReference>
<gene>
    <name evidence="8" type="ORF">BN7_5472</name>
</gene>
<dbReference type="InterPro" id="IPR036291">
    <property type="entry name" value="NAD(P)-bd_dom_sf"/>
</dbReference>
<dbReference type="InterPro" id="IPR008927">
    <property type="entry name" value="6-PGluconate_DH-like_C_sf"/>
</dbReference>
<keyword evidence="3" id="KW-0521">NADP</keyword>
<dbReference type="InterPro" id="IPR050838">
    <property type="entry name" value="Ketopantoate_reductase"/>
</dbReference>
<dbReference type="GO" id="GO:0008677">
    <property type="term" value="F:2-dehydropantoate 2-reductase activity"/>
    <property type="evidence" value="ECO:0007669"/>
    <property type="project" value="UniProtKB-EC"/>
</dbReference>
<reference evidence="8 9" key="1">
    <citation type="journal article" date="2012" name="Eukaryot. Cell">
        <title>Draft genome sequence of Wickerhamomyces ciferrii NRRL Y-1031 F-60-10.</title>
        <authorList>
            <person name="Schneider J."/>
            <person name="Andrea H."/>
            <person name="Blom J."/>
            <person name="Jaenicke S."/>
            <person name="Ruckert C."/>
            <person name="Schorsch C."/>
            <person name="Szczepanowski R."/>
            <person name="Farwick M."/>
            <person name="Goesmann A."/>
            <person name="Puhler A."/>
            <person name="Schaffer S."/>
            <person name="Tauch A."/>
            <person name="Kohler T."/>
            <person name="Brinkrolf K."/>
        </authorList>
    </citation>
    <scope>NUCLEOTIDE SEQUENCE [LARGE SCALE GENOMIC DNA]</scope>
    <source>
        <strain evidence="9">ATCC 14091 / BCRC 22168 / CBS 111 / JCM 3599 / NBRC 0793 / NRRL Y-1031 F-60-10</strain>
    </source>
</reference>
<keyword evidence="4 8" id="KW-0560">Oxidoreductase</keyword>
<dbReference type="Pfam" id="PF08546">
    <property type="entry name" value="ApbA_C"/>
    <property type="match status" value="1"/>
</dbReference>
<dbReference type="GO" id="GO:0005739">
    <property type="term" value="C:mitochondrion"/>
    <property type="evidence" value="ECO:0007669"/>
    <property type="project" value="TreeGrafter"/>
</dbReference>
<evidence type="ECO:0000259" key="7">
    <source>
        <dbReference type="Pfam" id="PF08546"/>
    </source>
</evidence>
<sequence>MIKPIPVHILGAGSIGIFIASKLSNLKTSPSITLLLRNLSKVENFQSVYNSTIQLKSKITPQVDIQKFKFNSSCPESFISSPSIIENLIITTKTYQTEEALQKYLPFIKPSSNIILVQNGLGVPQKLYENIWPNLQERPNLFQGVIGHGINTQGGWIFTHTGLGDLKISKIPKDLNNPDKESVQKPEIVELLENCKELDTICFEYSDLLLFQIKKFVANASINSITSIIDCINYELRSYEGLQGLVYDTISEIIDILVTTTPIIKKNPQWKTILDKQELTKFVLYYATEVHANSSTSMRQDVLNNRITEIDYLNGYIVKLAEENGLKADVNKTITNLVKLRSSVNRSRAKLI</sequence>
<evidence type="ECO:0000259" key="6">
    <source>
        <dbReference type="Pfam" id="PF02558"/>
    </source>
</evidence>
<dbReference type="InterPro" id="IPR013752">
    <property type="entry name" value="KPA_reductase"/>
</dbReference>
<accession>K0KKY6</accession>
<organism evidence="8 9">
    <name type="scientific">Wickerhamomyces ciferrii (strain ATCC 14091 / BCRC 22168 / CBS 111 / JCM 3599 / NBRC 0793 / NRRL Y-1031 F-60-10)</name>
    <name type="common">Yeast</name>
    <name type="synonym">Pichia ciferrii</name>
    <dbReference type="NCBI Taxonomy" id="1206466"/>
    <lineage>
        <taxon>Eukaryota</taxon>
        <taxon>Fungi</taxon>
        <taxon>Dikarya</taxon>
        <taxon>Ascomycota</taxon>
        <taxon>Saccharomycotina</taxon>
        <taxon>Saccharomycetes</taxon>
        <taxon>Phaffomycetales</taxon>
        <taxon>Wickerhamomycetaceae</taxon>
        <taxon>Wickerhamomyces</taxon>
    </lineage>
</organism>
<dbReference type="Gene3D" id="1.10.1040.10">
    <property type="entry name" value="N-(1-d-carboxylethyl)-l-norvaline Dehydrogenase, domain 2"/>
    <property type="match status" value="1"/>
</dbReference>
<dbReference type="Proteomes" id="UP000009328">
    <property type="component" value="Unassembled WGS sequence"/>
</dbReference>
<dbReference type="PANTHER" id="PTHR43765">
    <property type="entry name" value="2-DEHYDROPANTOATE 2-REDUCTASE-RELATED"/>
    <property type="match status" value="1"/>
</dbReference>
<dbReference type="GO" id="GO:0015940">
    <property type="term" value="P:pantothenate biosynthetic process"/>
    <property type="evidence" value="ECO:0007669"/>
    <property type="project" value="InterPro"/>
</dbReference>
<dbReference type="EC" id="1.1.1.169" evidence="2"/>
<evidence type="ECO:0000256" key="3">
    <source>
        <dbReference type="ARBA" id="ARBA00022857"/>
    </source>
</evidence>
<evidence type="ECO:0000256" key="4">
    <source>
        <dbReference type="ARBA" id="ARBA00023002"/>
    </source>
</evidence>
<evidence type="ECO:0000313" key="9">
    <source>
        <dbReference type="Proteomes" id="UP000009328"/>
    </source>
</evidence>
<dbReference type="InterPro" id="IPR013332">
    <property type="entry name" value="KPR_N"/>
</dbReference>
<dbReference type="FunCoup" id="K0KKY6">
    <property type="interactions" value="140"/>
</dbReference>
<evidence type="ECO:0000313" key="8">
    <source>
        <dbReference type="EMBL" id="CCH45885.1"/>
    </source>
</evidence>
<dbReference type="STRING" id="1206466.K0KKY6"/>
<dbReference type="SUPFAM" id="SSF48179">
    <property type="entry name" value="6-phosphogluconate dehydrogenase C-terminal domain-like"/>
    <property type="match status" value="1"/>
</dbReference>
<evidence type="ECO:0000256" key="1">
    <source>
        <dbReference type="ARBA" id="ARBA00007870"/>
    </source>
</evidence>
<evidence type="ECO:0000256" key="5">
    <source>
        <dbReference type="ARBA" id="ARBA00032024"/>
    </source>
</evidence>
<dbReference type="HOGENOM" id="CLU_031468_10_2_1"/>
<dbReference type="eggNOG" id="ENOG502QPT5">
    <property type="taxonomic scope" value="Eukaryota"/>
</dbReference>
<evidence type="ECO:0000256" key="2">
    <source>
        <dbReference type="ARBA" id="ARBA00013014"/>
    </source>
</evidence>
<name>K0KKY6_WICCF</name>